<keyword evidence="2" id="KW-1133">Transmembrane helix</keyword>
<keyword evidence="2" id="KW-0472">Membrane</keyword>
<dbReference type="SUPFAM" id="SSF81383">
    <property type="entry name" value="F-box domain"/>
    <property type="match status" value="1"/>
</dbReference>
<feature type="region of interest" description="Disordered" evidence="1">
    <location>
        <begin position="98"/>
        <end position="128"/>
    </location>
</feature>
<evidence type="ECO:0000313" key="5">
    <source>
        <dbReference type="Proteomes" id="UP000695562"/>
    </source>
</evidence>
<dbReference type="SMART" id="SM00256">
    <property type="entry name" value="FBOX"/>
    <property type="match status" value="1"/>
</dbReference>
<feature type="transmembrane region" description="Helical" evidence="2">
    <location>
        <begin position="386"/>
        <end position="404"/>
    </location>
</feature>
<feature type="region of interest" description="Disordered" evidence="1">
    <location>
        <begin position="9"/>
        <end position="43"/>
    </location>
</feature>
<dbReference type="AlphaFoldDB" id="A0A8J4Q2T3"/>
<sequence>MDNQVIIEIPINNNSTTTSTSNTPRDTNNSNSNNSNNTLDNDDKVIVDIPKENELKILESNCCSSSGLDHDINGGGINININTPMISEYTTTTTIINSPSSYIDDNQQNQFKNHNQHNSSNNNDDDDDEEFLKQQELIVAQTPNQILKPPKLSCTVLWKRFNKFKKSQSKNIVLSDPVCAIDWLPNELLLCIFSYIDPTSLGSITQVNKRYNKLTFDVTLWKIVLRNWQRQTMKKMMELSGKNNKSKRKRTILREGTSDNIASIMIDDLFQNSITSPSNSSRGPVLNTTTGVTTLNLNSNTMVSVRGTSNEHHYYIPSCHDHQLKQQPSKSTIIHTRSFYIETFIRFRSLQRERMDVIRRQEEESIRQKKISNSIFLMKSTCLSKFHEWLCLLSLLCFTILTMLKLDTTITWNWSIIFIPLFYIIYNFTVGPIFYELFQQSYKYNYRVELIEDRSSSFMFSLSFIYPLCIEKKANYGNIGARTRNIQTNPNINRFRVFTPIFSIALFIIFLAIKLSYPSSYSWALVMTPMFLFSIYLIILSLSFPKRIDYSFQWLDQLAIAICFFFLFLFLVFVTLNLTNVTNINWIIVFIPLFIIKLIMFLYPLVIYLLYCLQKHAYLAHKTKWFRGTSNFTLTMICLFIIMGPLLIFEILLCQNLANVAHYSYALFRIVTHSQQHHS</sequence>
<gene>
    <name evidence="4" type="ORF">CYY_005575</name>
</gene>
<evidence type="ECO:0000313" key="4">
    <source>
        <dbReference type="EMBL" id="KAF2073106.1"/>
    </source>
</evidence>
<evidence type="ECO:0000259" key="3">
    <source>
        <dbReference type="PROSITE" id="PS50181"/>
    </source>
</evidence>
<dbReference type="EMBL" id="AJWJ01000226">
    <property type="protein sequence ID" value="KAF2073106.1"/>
    <property type="molecule type" value="Genomic_DNA"/>
</dbReference>
<dbReference type="PROSITE" id="PS50181">
    <property type="entry name" value="FBOX"/>
    <property type="match status" value="1"/>
</dbReference>
<feature type="transmembrane region" description="Helical" evidence="2">
    <location>
        <begin position="521"/>
        <end position="542"/>
    </location>
</feature>
<feature type="domain" description="F-box" evidence="3">
    <location>
        <begin position="178"/>
        <end position="224"/>
    </location>
</feature>
<dbReference type="Pfam" id="PF10269">
    <property type="entry name" value="Tmemb_185A"/>
    <property type="match status" value="1"/>
</dbReference>
<feature type="transmembrane region" description="Helical" evidence="2">
    <location>
        <begin position="416"/>
        <end position="435"/>
    </location>
</feature>
<dbReference type="InterPro" id="IPR001810">
    <property type="entry name" value="F-box_dom"/>
</dbReference>
<feature type="compositionally biased region" description="Low complexity" evidence="1">
    <location>
        <begin position="98"/>
        <end position="122"/>
    </location>
</feature>
<dbReference type="PANTHER" id="PTHR13568">
    <property type="entry name" value="FAM11A, B PROTEIN"/>
    <property type="match status" value="1"/>
</dbReference>
<dbReference type="Gene3D" id="1.20.1280.50">
    <property type="match status" value="1"/>
</dbReference>
<feature type="transmembrane region" description="Helical" evidence="2">
    <location>
        <begin position="554"/>
        <end position="574"/>
    </location>
</feature>
<feature type="compositionally biased region" description="Low complexity" evidence="1">
    <location>
        <begin position="12"/>
        <end position="39"/>
    </location>
</feature>
<protein>
    <recommendedName>
        <fullName evidence="3">F-box domain-containing protein</fullName>
    </recommendedName>
</protein>
<dbReference type="Pfam" id="PF12937">
    <property type="entry name" value="F-box-like"/>
    <property type="match status" value="1"/>
</dbReference>
<dbReference type="Proteomes" id="UP000695562">
    <property type="component" value="Unassembled WGS sequence"/>
</dbReference>
<name>A0A8J4Q2T3_9MYCE</name>
<dbReference type="OrthoDB" id="2095648at2759"/>
<comment type="caution">
    <text evidence="4">The sequence shown here is derived from an EMBL/GenBank/DDBJ whole genome shotgun (WGS) entry which is preliminary data.</text>
</comment>
<reference evidence="4" key="1">
    <citation type="submission" date="2020-01" db="EMBL/GenBank/DDBJ databases">
        <title>Development of genomics and gene disruption for Polysphondylium violaceum indicates a role for the polyketide synthase stlB in stalk morphogenesis.</title>
        <authorList>
            <person name="Narita B."/>
            <person name="Kawabe Y."/>
            <person name="Kin K."/>
            <person name="Saito T."/>
            <person name="Gibbs R."/>
            <person name="Kuspa A."/>
            <person name="Muzny D."/>
            <person name="Queller D."/>
            <person name="Richards S."/>
            <person name="Strassman J."/>
            <person name="Sucgang R."/>
            <person name="Worley K."/>
            <person name="Schaap P."/>
        </authorList>
    </citation>
    <scope>NUCLEOTIDE SEQUENCE</scope>
    <source>
        <strain evidence="4">QSvi11</strain>
    </source>
</reference>
<proteinExistence type="predicted"/>
<dbReference type="InterPro" id="IPR036047">
    <property type="entry name" value="F-box-like_dom_sf"/>
</dbReference>
<evidence type="ECO:0000256" key="1">
    <source>
        <dbReference type="SAM" id="MobiDB-lite"/>
    </source>
</evidence>
<feature type="transmembrane region" description="Helical" evidence="2">
    <location>
        <begin position="586"/>
        <end position="611"/>
    </location>
</feature>
<evidence type="ECO:0000256" key="2">
    <source>
        <dbReference type="SAM" id="Phobius"/>
    </source>
</evidence>
<organism evidence="4 5">
    <name type="scientific">Polysphondylium violaceum</name>
    <dbReference type="NCBI Taxonomy" id="133409"/>
    <lineage>
        <taxon>Eukaryota</taxon>
        <taxon>Amoebozoa</taxon>
        <taxon>Evosea</taxon>
        <taxon>Eumycetozoa</taxon>
        <taxon>Dictyostelia</taxon>
        <taxon>Dictyosteliales</taxon>
        <taxon>Dictyosteliaceae</taxon>
        <taxon>Polysphondylium</taxon>
    </lineage>
</organism>
<keyword evidence="2" id="KW-0812">Transmembrane</keyword>
<dbReference type="InterPro" id="IPR019396">
    <property type="entry name" value="TM_Fragile-X-F-assoc"/>
</dbReference>
<feature type="transmembrane region" description="Helical" evidence="2">
    <location>
        <begin position="495"/>
        <end position="515"/>
    </location>
</feature>
<feature type="transmembrane region" description="Helical" evidence="2">
    <location>
        <begin position="632"/>
        <end position="653"/>
    </location>
</feature>
<dbReference type="PANTHER" id="PTHR13568:SF9">
    <property type="entry name" value="TRANSMEMBRANE PROTEIN 203"/>
    <property type="match status" value="1"/>
</dbReference>
<accession>A0A8J4Q2T3</accession>
<keyword evidence="5" id="KW-1185">Reference proteome</keyword>